<feature type="transmembrane region" description="Helical" evidence="2">
    <location>
        <begin position="88"/>
        <end position="107"/>
    </location>
</feature>
<feature type="transmembrane region" description="Helical" evidence="2">
    <location>
        <begin position="55"/>
        <end position="76"/>
    </location>
</feature>
<protein>
    <recommendedName>
        <fullName evidence="5">RGS domain-containing protein</fullName>
    </recommendedName>
</protein>
<comment type="caution">
    <text evidence="3">The sequence shown here is derived from an EMBL/GenBank/DDBJ whole genome shotgun (WGS) entry which is preliminary data.</text>
</comment>
<dbReference type="GeneID" id="19165480"/>
<feature type="transmembrane region" description="Helical" evidence="2">
    <location>
        <begin position="275"/>
        <end position="296"/>
    </location>
</feature>
<dbReference type="RefSeq" id="XP_007729680.1">
    <property type="nucleotide sequence ID" value="XM_007731490.1"/>
</dbReference>
<gene>
    <name evidence="3" type="ORF">A1O3_01342</name>
</gene>
<feature type="transmembrane region" description="Helical" evidence="2">
    <location>
        <begin position="20"/>
        <end position="43"/>
    </location>
</feature>
<feature type="region of interest" description="Disordered" evidence="1">
    <location>
        <begin position="492"/>
        <end position="515"/>
    </location>
</feature>
<evidence type="ECO:0000256" key="1">
    <source>
        <dbReference type="SAM" id="MobiDB-lite"/>
    </source>
</evidence>
<dbReference type="HOGENOM" id="CLU_022448_0_0_1"/>
<feature type="compositionally biased region" description="Polar residues" evidence="1">
    <location>
        <begin position="492"/>
        <end position="510"/>
    </location>
</feature>
<feature type="transmembrane region" description="Helical" evidence="2">
    <location>
        <begin position="155"/>
        <end position="175"/>
    </location>
</feature>
<dbReference type="EMBL" id="AMGY01000001">
    <property type="protein sequence ID" value="EXJ92790.1"/>
    <property type="molecule type" value="Genomic_DNA"/>
</dbReference>
<proteinExistence type="predicted"/>
<keyword evidence="4" id="KW-1185">Reference proteome</keyword>
<dbReference type="Proteomes" id="UP000019478">
    <property type="component" value="Unassembled WGS sequence"/>
</dbReference>
<dbReference type="AlphaFoldDB" id="W9YSX9"/>
<accession>W9YSX9</accession>
<evidence type="ECO:0000256" key="2">
    <source>
        <dbReference type="SAM" id="Phobius"/>
    </source>
</evidence>
<keyword evidence="2" id="KW-0812">Transmembrane</keyword>
<sequence length="606" mass="67435">MGLNPKGRNWGTLVNWDDLAKFYAGFILAWTVILYAGVTWLIYNRHLAFIKIRNLPLAIASVTSLHIYLIKIFLAYTTNGHFPCAAEFWIMSVYLPCGIALFQANLMQLKSISEQQKGLLLEEEGGSNQDVDVAHPSFASRWWSRWTHLPGVKRTYILIALGMTVQLIVTGILYATTPTLQGDWASYGHISHAKGQALCRKSQQWIPSAFWQLVWAWVYGPYLLFGVRNITDTHSWKLQVMLSVISGLPGAPLWIAAVFSTAFKPVNIWWVPPMWLAPGIIVMQLTTVFFPVYEIWKSSSQMRTTRAILNHWEEQRAGGGGGGGGRGCESIDQHHLAASSSIISSGDTSLMAPSTSTEAPSRRHRQLCSMASLEKALAVNPYPLLYFAATKDFSAEHVLFLIQVRRWRQACDAAPRIENENALTTSARARLFSSAVEIYTSRVNHKSTECPINIEAKIRRDLDAIFSPAVPTGHLVEKNEKIAVGFTSESQSQSHFQPLSPIQQHMPPSTRTRHTARSNSEDTLFDEAATAAIEGPFTFTHPSAMAETLFKPHPAVSPLGGARAIIRPGFDEHVFDAAEASVKYLVLTNTWQKFVKFGEHNTSGLV</sequence>
<keyword evidence="2" id="KW-1133">Transmembrane helix</keyword>
<dbReference type="SUPFAM" id="SSF48097">
    <property type="entry name" value="Regulator of G-protein signaling, RGS"/>
    <property type="match status" value="1"/>
</dbReference>
<dbReference type="OrthoDB" id="5313079at2759"/>
<feature type="transmembrane region" description="Helical" evidence="2">
    <location>
        <begin position="240"/>
        <end position="263"/>
    </location>
</feature>
<evidence type="ECO:0000313" key="4">
    <source>
        <dbReference type="Proteomes" id="UP000019478"/>
    </source>
</evidence>
<evidence type="ECO:0000313" key="3">
    <source>
        <dbReference type="EMBL" id="EXJ92790.1"/>
    </source>
</evidence>
<evidence type="ECO:0008006" key="5">
    <source>
        <dbReference type="Google" id="ProtNLM"/>
    </source>
</evidence>
<dbReference type="STRING" id="1182542.W9YSX9"/>
<dbReference type="InterPro" id="IPR036305">
    <property type="entry name" value="RGS_sf"/>
</dbReference>
<name>W9YSX9_9EURO</name>
<reference evidence="3 4" key="1">
    <citation type="submission" date="2013-03" db="EMBL/GenBank/DDBJ databases">
        <title>The Genome Sequence of Capronia epimyces CBS 606.96.</title>
        <authorList>
            <consortium name="The Broad Institute Genomics Platform"/>
            <person name="Cuomo C."/>
            <person name="de Hoog S."/>
            <person name="Gorbushina A."/>
            <person name="Walker B."/>
            <person name="Young S.K."/>
            <person name="Zeng Q."/>
            <person name="Gargeya S."/>
            <person name="Fitzgerald M."/>
            <person name="Haas B."/>
            <person name="Abouelleil A."/>
            <person name="Allen A.W."/>
            <person name="Alvarado L."/>
            <person name="Arachchi H.M."/>
            <person name="Berlin A.M."/>
            <person name="Chapman S.B."/>
            <person name="Gainer-Dewar J."/>
            <person name="Goldberg J."/>
            <person name="Griggs A."/>
            <person name="Gujja S."/>
            <person name="Hansen M."/>
            <person name="Howarth C."/>
            <person name="Imamovic A."/>
            <person name="Ireland A."/>
            <person name="Larimer J."/>
            <person name="McCowan C."/>
            <person name="Murphy C."/>
            <person name="Pearson M."/>
            <person name="Poon T.W."/>
            <person name="Priest M."/>
            <person name="Roberts A."/>
            <person name="Saif S."/>
            <person name="Shea T."/>
            <person name="Sisk P."/>
            <person name="Sykes S."/>
            <person name="Wortman J."/>
            <person name="Nusbaum C."/>
            <person name="Birren B."/>
        </authorList>
    </citation>
    <scope>NUCLEOTIDE SEQUENCE [LARGE SCALE GENOMIC DNA]</scope>
    <source>
        <strain evidence="3 4">CBS 606.96</strain>
    </source>
</reference>
<organism evidence="3 4">
    <name type="scientific">Capronia epimyces CBS 606.96</name>
    <dbReference type="NCBI Taxonomy" id="1182542"/>
    <lineage>
        <taxon>Eukaryota</taxon>
        <taxon>Fungi</taxon>
        <taxon>Dikarya</taxon>
        <taxon>Ascomycota</taxon>
        <taxon>Pezizomycotina</taxon>
        <taxon>Eurotiomycetes</taxon>
        <taxon>Chaetothyriomycetidae</taxon>
        <taxon>Chaetothyriales</taxon>
        <taxon>Herpotrichiellaceae</taxon>
        <taxon>Capronia</taxon>
    </lineage>
</organism>
<keyword evidence="2" id="KW-0472">Membrane</keyword>
<dbReference type="eggNOG" id="ENOG502SM9E">
    <property type="taxonomic scope" value="Eukaryota"/>
</dbReference>
<feature type="transmembrane region" description="Helical" evidence="2">
    <location>
        <begin position="209"/>
        <end position="228"/>
    </location>
</feature>